<dbReference type="SUPFAM" id="SSF54495">
    <property type="entry name" value="UBC-like"/>
    <property type="match status" value="1"/>
</dbReference>
<evidence type="ECO:0000256" key="8">
    <source>
        <dbReference type="ARBA" id="ARBA00039894"/>
    </source>
</evidence>
<dbReference type="PANTHER" id="PTHR46116:SF26">
    <property type="entry name" value="UBIQUITIN-CONJUGATING ENZYME E2 Z"/>
    <property type="match status" value="1"/>
</dbReference>
<evidence type="ECO:0000256" key="6">
    <source>
        <dbReference type="ARBA" id="ARBA00022786"/>
    </source>
</evidence>
<keyword evidence="3" id="KW-0808">Transferase</keyword>
<dbReference type="GO" id="GO:0016740">
    <property type="term" value="F:transferase activity"/>
    <property type="evidence" value="ECO:0007669"/>
    <property type="project" value="UniProtKB-KW"/>
</dbReference>
<keyword evidence="6" id="KW-0833">Ubl conjugation pathway</keyword>
<dbReference type="GO" id="GO:0005634">
    <property type="term" value="C:nucleus"/>
    <property type="evidence" value="ECO:0007669"/>
    <property type="project" value="TreeGrafter"/>
</dbReference>
<dbReference type="AlphaFoldDB" id="A0A6C0H4D5"/>
<dbReference type="SMART" id="SM00212">
    <property type="entry name" value="UBCc"/>
    <property type="match status" value="1"/>
</dbReference>
<keyword evidence="2" id="KW-0963">Cytoplasm</keyword>
<sequence>MSINNSTIKRIASDVKCILNDERSLSLENIYYKHDEENILKGYALIIGQKNTPYGYGYYFFEFNFPDNYPFSPPVVRYLTNDGTMRFNPNLYTNGKVCLSLLNTWSGEGWTSCQTITSILITLSSVLCENPLLNEPGVQENNNAIEKYNYLVTYKNVEFSICKIINYIQNYNVGANVSTRTKDDIAIMYKFKTIIYETFKANKNNIVEYLNSNKIKYGKFIDKSYENVENVENVEIIQKKKKFFISMYNLTFNLEYEKLYNLVLEINIV</sequence>
<proteinExistence type="predicted"/>
<keyword evidence="5" id="KW-0547">Nucleotide-binding</keyword>
<dbReference type="GO" id="GO:0005737">
    <property type="term" value="C:cytoplasm"/>
    <property type="evidence" value="ECO:0007669"/>
    <property type="project" value="UniProtKB-SubCell"/>
</dbReference>
<organism evidence="13">
    <name type="scientific">viral metagenome</name>
    <dbReference type="NCBI Taxonomy" id="1070528"/>
    <lineage>
        <taxon>unclassified sequences</taxon>
        <taxon>metagenomes</taxon>
        <taxon>organismal metagenomes</taxon>
    </lineage>
</organism>
<evidence type="ECO:0000256" key="5">
    <source>
        <dbReference type="ARBA" id="ARBA00022741"/>
    </source>
</evidence>
<evidence type="ECO:0000256" key="4">
    <source>
        <dbReference type="ARBA" id="ARBA00022703"/>
    </source>
</evidence>
<protein>
    <recommendedName>
        <fullName evidence="8">Ubiquitin-conjugating enzyme E2 Z</fullName>
    </recommendedName>
    <alternativeName>
        <fullName evidence="9">E2 ubiquitin-conjugating enzyme Z</fullName>
    </alternativeName>
    <alternativeName>
        <fullName evidence="11">Ubiquitin carrier protein Z</fullName>
    </alternativeName>
    <alternativeName>
        <fullName evidence="10">Ubiquitin-protein ligase Z</fullName>
    </alternativeName>
</protein>
<keyword evidence="4" id="KW-0053">Apoptosis</keyword>
<dbReference type="GO" id="GO:0005524">
    <property type="term" value="F:ATP binding"/>
    <property type="evidence" value="ECO:0007669"/>
    <property type="project" value="UniProtKB-KW"/>
</dbReference>
<reference evidence="13" key="1">
    <citation type="journal article" date="2020" name="Nature">
        <title>Giant virus diversity and host interactions through global metagenomics.</title>
        <authorList>
            <person name="Schulz F."/>
            <person name="Roux S."/>
            <person name="Paez-Espino D."/>
            <person name="Jungbluth S."/>
            <person name="Walsh D.A."/>
            <person name="Denef V.J."/>
            <person name="McMahon K.D."/>
            <person name="Konstantinidis K.T."/>
            <person name="Eloe-Fadrosh E.A."/>
            <person name="Kyrpides N.C."/>
            <person name="Woyke T."/>
        </authorList>
    </citation>
    <scope>NUCLEOTIDE SEQUENCE</scope>
    <source>
        <strain evidence="13">GVMAG-M-3300023179-63</strain>
    </source>
</reference>
<dbReference type="PANTHER" id="PTHR46116">
    <property type="entry name" value="(E3-INDEPENDENT) E2 UBIQUITIN-CONJUGATING ENZYME"/>
    <property type="match status" value="1"/>
</dbReference>
<dbReference type="GO" id="GO:0006915">
    <property type="term" value="P:apoptotic process"/>
    <property type="evidence" value="ECO:0007669"/>
    <property type="project" value="UniProtKB-KW"/>
</dbReference>
<dbReference type="PROSITE" id="PS50127">
    <property type="entry name" value="UBC_2"/>
    <property type="match status" value="1"/>
</dbReference>
<evidence type="ECO:0000256" key="1">
    <source>
        <dbReference type="ARBA" id="ARBA00004496"/>
    </source>
</evidence>
<feature type="domain" description="UBC core" evidence="12">
    <location>
        <begin position="6"/>
        <end position="173"/>
    </location>
</feature>
<dbReference type="Pfam" id="PF00179">
    <property type="entry name" value="UQ_con"/>
    <property type="match status" value="1"/>
</dbReference>
<keyword evidence="7" id="KW-0067">ATP-binding</keyword>
<dbReference type="GO" id="GO:0043066">
    <property type="term" value="P:negative regulation of apoptotic process"/>
    <property type="evidence" value="ECO:0007669"/>
    <property type="project" value="TreeGrafter"/>
</dbReference>
<evidence type="ECO:0000256" key="7">
    <source>
        <dbReference type="ARBA" id="ARBA00022840"/>
    </source>
</evidence>
<evidence type="ECO:0000256" key="9">
    <source>
        <dbReference type="ARBA" id="ARBA00041798"/>
    </source>
</evidence>
<dbReference type="GO" id="GO:0004869">
    <property type="term" value="F:cysteine-type endopeptidase inhibitor activity"/>
    <property type="evidence" value="ECO:0007669"/>
    <property type="project" value="TreeGrafter"/>
</dbReference>
<evidence type="ECO:0000256" key="11">
    <source>
        <dbReference type="ARBA" id="ARBA00042401"/>
    </source>
</evidence>
<evidence type="ECO:0000256" key="3">
    <source>
        <dbReference type="ARBA" id="ARBA00022679"/>
    </source>
</evidence>
<comment type="subcellular location">
    <subcellularLocation>
        <location evidence="1">Cytoplasm</location>
    </subcellularLocation>
</comment>
<evidence type="ECO:0000259" key="12">
    <source>
        <dbReference type="PROSITE" id="PS50127"/>
    </source>
</evidence>
<name>A0A6C0H4D5_9ZZZZ</name>
<accession>A0A6C0H4D5</accession>
<dbReference type="EMBL" id="MN739870">
    <property type="protein sequence ID" value="QHT75404.1"/>
    <property type="molecule type" value="Genomic_DNA"/>
</dbReference>
<evidence type="ECO:0000256" key="2">
    <source>
        <dbReference type="ARBA" id="ARBA00022490"/>
    </source>
</evidence>
<evidence type="ECO:0000256" key="10">
    <source>
        <dbReference type="ARBA" id="ARBA00042316"/>
    </source>
</evidence>
<dbReference type="Gene3D" id="3.10.110.10">
    <property type="entry name" value="Ubiquitin Conjugating Enzyme"/>
    <property type="match status" value="1"/>
</dbReference>
<dbReference type="InterPro" id="IPR016135">
    <property type="entry name" value="UBQ-conjugating_enzyme/RWD"/>
</dbReference>
<dbReference type="InterPro" id="IPR000608">
    <property type="entry name" value="UBC"/>
</dbReference>
<evidence type="ECO:0000313" key="13">
    <source>
        <dbReference type="EMBL" id="QHT75404.1"/>
    </source>
</evidence>